<dbReference type="eggNOG" id="ENOG502Z8BB">
    <property type="taxonomic scope" value="Bacteria"/>
</dbReference>
<evidence type="ECO:0000313" key="4">
    <source>
        <dbReference type="Proteomes" id="UP000011058"/>
    </source>
</evidence>
<evidence type="ECO:0000313" key="3">
    <source>
        <dbReference type="EMBL" id="CCH01289.1"/>
    </source>
</evidence>
<keyword evidence="4" id="KW-1185">Reference proteome</keyword>
<dbReference type="Pfam" id="PF19556">
    <property type="entry name" value="PRTRC_E"/>
    <property type="match status" value="1"/>
</dbReference>
<organism evidence="3 4">
    <name type="scientific">Fibrella aestuarina BUZ 2</name>
    <dbReference type="NCBI Taxonomy" id="1166018"/>
    <lineage>
        <taxon>Bacteria</taxon>
        <taxon>Pseudomonadati</taxon>
        <taxon>Bacteroidota</taxon>
        <taxon>Cytophagia</taxon>
        <taxon>Cytophagales</taxon>
        <taxon>Spirosomataceae</taxon>
        <taxon>Fibrella</taxon>
    </lineage>
</organism>
<accession>I0KAY6</accession>
<dbReference type="InterPro" id="IPR022273">
    <property type="entry name" value="PRTRC_protein-E"/>
</dbReference>
<dbReference type="PATRIC" id="fig|1166018.3.peg.5056"/>
<dbReference type="HOGENOM" id="CLU_095268_0_0_10"/>
<feature type="domain" description="ParB-related ThiF-related cassette protein E" evidence="2">
    <location>
        <begin position="2"/>
        <end position="179"/>
    </location>
</feature>
<dbReference type="Proteomes" id="UP000011058">
    <property type="component" value="Chromosome"/>
</dbReference>
<dbReference type="EMBL" id="HE796683">
    <property type="protein sequence ID" value="CCH01289.1"/>
    <property type="molecule type" value="Genomic_DNA"/>
</dbReference>
<dbReference type="RefSeq" id="WP_015332388.1">
    <property type="nucleotide sequence ID" value="NC_020054.1"/>
</dbReference>
<dbReference type="KEGG" id="fae:FAES_3280"/>
<sequence>MTFFQQLAALNLVGTLNFSVTKVGDKMTVSVRLDNPSCGDAARNQIRPLTSTGTPVELDAGWFDAITKPMQSASGLMVDMETHQKSLDKARQDSAMNKSNGTKSTTPTPASSAASTPAKPTTTVISAVDKKTQVYMDAMQKVDKLREEGRYMDALSELPKSKDYPNNKILEKRRTWLANMAMGGVLIPDPWPIDPATEKPAAATATPETPAPAPAPTVEAGPVATDNPADAPDESADDDKEPEENLDSPLVEETI</sequence>
<feature type="compositionally biased region" description="Low complexity" evidence="1">
    <location>
        <begin position="102"/>
        <end position="122"/>
    </location>
</feature>
<dbReference type="AlphaFoldDB" id="I0KAY6"/>
<evidence type="ECO:0000259" key="2">
    <source>
        <dbReference type="Pfam" id="PF19556"/>
    </source>
</evidence>
<feature type="compositionally biased region" description="Acidic residues" evidence="1">
    <location>
        <begin position="231"/>
        <end position="246"/>
    </location>
</feature>
<proteinExistence type="predicted"/>
<evidence type="ECO:0000256" key="1">
    <source>
        <dbReference type="SAM" id="MobiDB-lite"/>
    </source>
</evidence>
<feature type="compositionally biased region" description="Low complexity" evidence="1">
    <location>
        <begin position="198"/>
        <end position="208"/>
    </location>
</feature>
<dbReference type="OrthoDB" id="1050181at2"/>
<gene>
    <name evidence="3" type="ORF">FAES_3280</name>
</gene>
<feature type="region of interest" description="Disordered" evidence="1">
    <location>
        <begin position="192"/>
        <end position="255"/>
    </location>
</feature>
<reference evidence="3 4" key="1">
    <citation type="journal article" date="2012" name="J. Bacteriol.">
        <title>Genome Sequence of Fibrella aestuarina BUZ 2T, a Filamentous Marine Bacterium.</title>
        <authorList>
            <person name="Filippini M."/>
            <person name="Qi W."/>
            <person name="Blom J."/>
            <person name="Goesmann A."/>
            <person name="Smits T.H."/>
            <person name="Bagheri H.C."/>
        </authorList>
    </citation>
    <scope>NUCLEOTIDE SEQUENCE [LARGE SCALE GENOMIC DNA]</scope>
    <source>
        <strain evidence="4">BUZ 2T</strain>
    </source>
</reference>
<dbReference type="STRING" id="1166018.FAES_3280"/>
<feature type="compositionally biased region" description="Low complexity" evidence="1">
    <location>
        <begin position="216"/>
        <end position="230"/>
    </location>
</feature>
<protein>
    <recommendedName>
        <fullName evidence="2">ParB-related ThiF-related cassette protein E domain-containing protein</fullName>
    </recommendedName>
</protein>
<feature type="region of interest" description="Disordered" evidence="1">
    <location>
        <begin position="84"/>
        <end position="122"/>
    </location>
</feature>
<name>I0KAY6_9BACT</name>
<dbReference type="NCBIfam" id="TIGR03741">
    <property type="entry name" value="PRTRC_E"/>
    <property type="match status" value="1"/>
</dbReference>